<keyword evidence="1" id="KW-0472">Membrane</keyword>
<dbReference type="Proteomes" id="UP000649573">
    <property type="component" value="Unassembled WGS sequence"/>
</dbReference>
<sequence length="300" mass="32430">MDEQGMSNLERRYRWLLRVLPKWYRQDREEEMVGIFLADRTDDLDLEHSWPGWGETGAILGLAVRTHLAAGAALTSVPARVMWRGEVVRVLGMIGLLLGVFYAGAAITNLSVAYGNPEWAQPISWWRLLELAPIVAFAALLNGRRTPAKIAAFAPVVLTVATLAQTGGHVVLWVLFQLPGIVTFLCLCLGFHREAPTPPARRLLWWGGGALLLGVLGGFATGTGLLAIALITVVVRVVAFVRGDFVLGRAVSLFALLQLAPLAFLLVGGEVLVIVLPLAVLLVLCAVAPVRKPSARPRVS</sequence>
<feature type="transmembrane region" description="Helical" evidence="1">
    <location>
        <begin position="90"/>
        <end position="112"/>
    </location>
</feature>
<gene>
    <name evidence="2" type="ORF">GCM10010178_00950</name>
</gene>
<evidence type="ECO:0000313" key="3">
    <source>
        <dbReference type="Proteomes" id="UP000649573"/>
    </source>
</evidence>
<evidence type="ECO:0000313" key="2">
    <source>
        <dbReference type="EMBL" id="GGU13552.1"/>
    </source>
</evidence>
<reference evidence="3" key="1">
    <citation type="journal article" date="2019" name="Int. J. Syst. Evol. Microbiol.">
        <title>The Global Catalogue of Microorganisms (GCM) 10K type strain sequencing project: providing services to taxonomists for standard genome sequencing and annotation.</title>
        <authorList>
            <consortium name="The Broad Institute Genomics Platform"/>
            <consortium name="The Broad Institute Genome Sequencing Center for Infectious Disease"/>
            <person name="Wu L."/>
            <person name="Ma J."/>
        </authorList>
    </citation>
    <scope>NUCLEOTIDE SEQUENCE [LARGE SCALE GENOMIC DNA]</scope>
    <source>
        <strain evidence="3">JCM 3296</strain>
    </source>
</reference>
<feature type="transmembrane region" description="Helical" evidence="1">
    <location>
        <begin position="271"/>
        <end position="290"/>
    </location>
</feature>
<protein>
    <submittedName>
        <fullName evidence="2">Uncharacterized protein</fullName>
    </submittedName>
</protein>
<accession>A0ABQ2UBX1</accession>
<keyword evidence="1" id="KW-1133">Transmembrane helix</keyword>
<evidence type="ECO:0000256" key="1">
    <source>
        <dbReference type="SAM" id="Phobius"/>
    </source>
</evidence>
<name>A0ABQ2UBX1_9PSEU</name>
<organism evidence="2 3">
    <name type="scientific">Lentzea flava</name>
    <dbReference type="NCBI Taxonomy" id="103732"/>
    <lineage>
        <taxon>Bacteria</taxon>
        <taxon>Bacillati</taxon>
        <taxon>Actinomycetota</taxon>
        <taxon>Actinomycetes</taxon>
        <taxon>Pseudonocardiales</taxon>
        <taxon>Pseudonocardiaceae</taxon>
        <taxon>Lentzea</taxon>
    </lineage>
</organism>
<dbReference type="EMBL" id="BMRE01000001">
    <property type="protein sequence ID" value="GGU13552.1"/>
    <property type="molecule type" value="Genomic_DNA"/>
</dbReference>
<proteinExistence type="predicted"/>
<keyword evidence="3" id="KW-1185">Reference proteome</keyword>
<comment type="caution">
    <text evidence="2">The sequence shown here is derived from an EMBL/GenBank/DDBJ whole genome shotgun (WGS) entry which is preliminary data.</text>
</comment>
<keyword evidence="1" id="KW-0812">Transmembrane</keyword>
<feature type="transmembrane region" description="Helical" evidence="1">
    <location>
        <begin position="246"/>
        <end position="265"/>
    </location>
</feature>
<feature type="transmembrane region" description="Helical" evidence="1">
    <location>
        <begin position="170"/>
        <end position="191"/>
    </location>
</feature>
<feature type="transmembrane region" description="Helical" evidence="1">
    <location>
        <begin position="124"/>
        <end position="141"/>
    </location>
</feature>